<dbReference type="PANTHER" id="PTHR43024">
    <property type="entry name" value="UDP-N-ACETYLMURAMOYL-TRIPEPTIDE--D-ALANYL-D-ALANINE LIGASE"/>
    <property type="match status" value="1"/>
</dbReference>
<dbReference type="SUPFAM" id="SSF53623">
    <property type="entry name" value="MurD-like peptide ligases, catalytic domain"/>
    <property type="match status" value="1"/>
</dbReference>
<protein>
    <submittedName>
        <fullName evidence="5">CapA family protein</fullName>
    </submittedName>
</protein>
<dbReference type="Proteomes" id="UP001596425">
    <property type="component" value="Unassembled WGS sequence"/>
</dbReference>
<dbReference type="InterPro" id="IPR036565">
    <property type="entry name" value="Mur-like_cat_sf"/>
</dbReference>
<evidence type="ECO:0000256" key="3">
    <source>
        <dbReference type="ARBA" id="ARBA00022840"/>
    </source>
</evidence>
<organism evidence="5 6">
    <name type="scientific">Microbulbifer taiwanensis</name>
    <dbReference type="NCBI Taxonomy" id="986746"/>
    <lineage>
        <taxon>Bacteria</taxon>
        <taxon>Pseudomonadati</taxon>
        <taxon>Pseudomonadota</taxon>
        <taxon>Gammaproteobacteria</taxon>
        <taxon>Cellvibrionales</taxon>
        <taxon>Microbulbiferaceae</taxon>
        <taxon>Microbulbifer</taxon>
    </lineage>
</organism>
<evidence type="ECO:0000313" key="5">
    <source>
        <dbReference type="EMBL" id="MFC6635155.1"/>
    </source>
</evidence>
<dbReference type="InterPro" id="IPR036615">
    <property type="entry name" value="Mur_ligase_C_dom_sf"/>
</dbReference>
<dbReference type="Pfam" id="PF08245">
    <property type="entry name" value="Mur_ligase_M"/>
    <property type="match status" value="1"/>
</dbReference>
<dbReference type="RefSeq" id="WP_193194259.1">
    <property type="nucleotide sequence ID" value="NZ_JACZFR010000057.1"/>
</dbReference>
<dbReference type="SUPFAM" id="SSF53244">
    <property type="entry name" value="MurD-like peptide ligases, peptide-binding domain"/>
    <property type="match status" value="1"/>
</dbReference>
<dbReference type="InterPro" id="IPR019079">
    <property type="entry name" value="Capsule_synth_CapA"/>
</dbReference>
<comment type="caution">
    <text evidence="5">The sequence shown here is derived from an EMBL/GenBank/DDBJ whole genome shotgun (WGS) entry which is preliminary data.</text>
</comment>
<dbReference type="Pfam" id="PF02875">
    <property type="entry name" value="Mur_ligase_C"/>
    <property type="match status" value="1"/>
</dbReference>
<dbReference type="PANTHER" id="PTHR43024:SF1">
    <property type="entry name" value="UDP-N-ACETYLMURAMOYL-TRIPEPTIDE--D-ALANYL-D-ALANINE LIGASE"/>
    <property type="match status" value="1"/>
</dbReference>
<dbReference type="SUPFAM" id="SSF56300">
    <property type="entry name" value="Metallo-dependent phosphatases"/>
    <property type="match status" value="1"/>
</dbReference>
<sequence>MAESFEITFCGDTSLGYYYLDRSREKYPKAYERLQNNPISFFDGVLPILAKSDEVIVNLETVLSHDPGKPIEGKQYPGCDDPEVTIEVLKELGVTAVTLANNHTMDFGPDKLLSMIEKLQHNGIATIGAGINLEEARRPYRIEAKFGGQVKNVYVFNGMRATRRYIKYGFFAGKDSPGIASTNSNGMIRGIRKVKALDSDSIVIVCPHWQGIDYQDTSESHAQWCRKIIDAGADHIVAHGSHKADTVGSYNGGKVFFSIGNFVFNSPGRYRVKKAEPYSLVPRLILGNAGESPNGDFSVSKIVTDNRATNFNVSVCKEDNGELYGSLLSEVENMREQGIGMKLQDFIRMIGGECRIHFEGTYEDSFLGLAYAVQKTNSKYWMILMGSRFSESIKKKYGQAADSLEELILRCEHRGINRFVAPMSMRGEKCLLDKQCIFVDDTTKFLYKAAGLIKDNVTRGKVVGITGSAGKSTTKAILTHVMREYLTQKNIFSPGINQNVATNVLCHMSKNHDYDYAIMEVAASCLARFKRRKFSLSPDVAVVTSISEAHLDYLGNLEGVAVTKSEIFSQAPSDSVAVINSDTPHADLLMDRAKREGYKLISYGENDAADVRLEGFDFSSNAIEASVLGEKVSYVMGAPGRHMAINSLAVIATMIGLNIEGWKEALAYFSSYRPLIGRGEILQVNVERKQLTVIDESYNANPASMTASLDLLKNYHLPHGGRKIAIIGDILELGDSSKRIHAAMAEKILSSNLDKVFLVGEHVEEIWSRLPKNIKGGIFPSVLGVYEKLRNELSDGDVLLLKASNGIGLSEISSAIKLESVESSRGAAESVGMGTDT</sequence>
<dbReference type="Gene3D" id="3.90.190.20">
    <property type="entry name" value="Mur ligase, C-terminal domain"/>
    <property type="match status" value="1"/>
</dbReference>
<gene>
    <name evidence="5" type="ORF">ACFQBM_17840</name>
</gene>
<keyword evidence="3" id="KW-0067">ATP-binding</keyword>
<dbReference type="InterPro" id="IPR051046">
    <property type="entry name" value="MurCDEF_CellWall_CoF430Synth"/>
</dbReference>
<dbReference type="Gene3D" id="3.60.21.10">
    <property type="match status" value="1"/>
</dbReference>
<keyword evidence="2" id="KW-0547">Nucleotide-binding</keyword>
<feature type="domain" description="Capsule synthesis protein CapA" evidence="4">
    <location>
        <begin position="6"/>
        <end position="266"/>
    </location>
</feature>
<reference evidence="6" key="1">
    <citation type="journal article" date="2019" name="Int. J. Syst. Evol. Microbiol.">
        <title>The Global Catalogue of Microorganisms (GCM) 10K type strain sequencing project: providing services to taxonomists for standard genome sequencing and annotation.</title>
        <authorList>
            <consortium name="The Broad Institute Genomics Platform"/>
            <consortium name="The Broad Institute Genome Sequencing Center for Infectious Disease"/>
            <person name="Wu L."/>
            <person name="Ma J."/>
        </authorList>
    </citation>
    <scope>NUCLEOTIDE SEQUENCE [LARGE SCALE GENOMIC DNA]</scope>
    <source>
        <strain evidence="6">CGMCC 1.13718</strain>
    </source>
</reference>
<evidence type="ECO:0000256" key="2">
    <source>
        <dbReference type="ARBA" id="ARBA00022741"/>
    </source>
</evidence>
<evidence type="ECO:0000256" key="1">
    <source>
        <dbReference type="ARBA" id="ARBA00022598"/>
    </source>
</evidence>
<name>A0ABW1YUQ8_9GAMM</name>
<dbReference type="EMBL" id="JBHSVR010000001">
    <property type="protein sequence ID" value="MFC6635155.1"/>
    <property type="molecule type" value="Genomic_DNA"/>
</dbReference>
<dbReference type="InterPro" id="IPR029052">
    <property type="entry name" value="Metallo-depent_PP-like"/>
</dbReference>
<evidence type="ECO:0000259" key="4">
    <source>
        <dbReference type="SMART" id="SM00854"/>
    </source>
</evidence>
<proteinExistence type="predicted"/>
<dbReference type="SMART" id="SM00854">
    <property type="entry name" value="PGA_cap"/>
    <property type="match status" value="1"/>
</dbReference>
<keyword evidence="6" id="KW-1185">Reference proteome</keyword>
<keyword evidence="1" id="KW-0436">Ligase</keyword>
<dbReference type="CDD" id="cd07381">
    <property type="entry name" value="MPP_CapA"/>
    <property type="match status" value="1"/>
</dbReference>
<dbReference type="Gene3D" id="3.40.1190.10">
    <property type="entry name" value="Mur-like, catalytic domain"/>
    <property type="match status" value="1"/>
</dbReference>
<evidence type="ECO:0000313" key="6">
    <source>
        <dbReference type="Proteomes" id="UP001596425"/>
    </source>
</evidence>
<dbReference type="InterPro" id="IPR013221">
    <property type="entry name" value="Mur_ligase_cen"/>
</dbReference>
<dbReference type="InterPro" id="IPR004101">
    <property type="entry name" value="Mur_ligase_C"/>
</dbReference>
<dbReference type="Pfam" id="PF09587">
    <property type="entry name" value="PGA_cap"/>
    <property type="match status" value="1"/>
</dbReference>
<accession>A0ABW1YUQ8</accession>